<dbReference type="EMBL" id="CP066775">
    <property type="protein sequence ID" value="QQL50234.1"/>
    <property type="molecule type" value="Genomic_DNA"/>
</dbReference>
<proteinExistence type="predicted"/>
<organism evidence="1 2">
    <name type="scientific">Mucilaginibacter ginkgonis</name>
    <dbReference type="NCBI Taxonomy" id="2682091"/>
    <lineage>
        <taxon>Bacteria</taxon>
        <taxon>Pseudomonadati</taxon>
        <taxon>Bacteroidota</taxon>
        <taxon>Sphingobacteriia</taxon>
        <taxon>Sphingobacteriales</taxon>
        <taxon>Sphingobacteriaceae</taxon>
        <taxon>Mucilaginibacter</taxon>
    </lineage>
</organism>
<name>A0A6I4HV11_9SPHI</name>
<protein>
    <submittedName>
        <fullName evidence="1">PqqD family protein</fullName>
    </submittedName>
</protein>
<dbReference type="Proteomes" id="UP000429232">
    <property type="component" value="Chromosome"/>
</dbReference>
<reference evidence="1 2" key="1">
    <citation type="submission" date="2020-12" db="EMBL/GenBank/DDBJ databases">
        <title>HMF7856_wgs.fasta genome submission.</title>
        <authorList>
            <person name="Kang H."/>
            <person name="Kim H."/>
            <person name="Joh K."/>
        </authorList>
    </citation>
    <scope>NUCLEOTIDE SEQUENCE [LARGE SCALE GENOMIC DNA]</scope>
    <source>
        <strain evidence="1 2">HMF7856</strain>
    </source>
</reference>
<gene>
    <name evidence="1" type="ORF">GO620_001920</name>
</gene>
<dbReference type="KEGG" id="mgik:GO620_001920"/>
<dbReference type="InterPro" id="IPR008792">
    <property type="entry name" value="PQQD"/>
</dbReference>
<sequence>MKIKPNVATSESGLIFNPATGDSFSCNGMASFILAAMKNGETEAQIKNFILEHYDVDTARLDRDWDDLIQQLKQANLLEV</sequence>
<dbReference type="RefSeq" id="WP_157522709.1">
    <property type="nucleotide sequence ID" value="NZ_CP066775.1"/>
</dbReference>
<keyword evidence="2" id="KW-1185">Reference proteome</keyword>
<evidence type="ECO:0000313" key="2">
    <source>
        <dbReference type="Proteomes" id="UP000429232"/>
    </source>
</evidence>
<dbReference type="Gene3D" id="1.10.10.1150">
    <property type="entry name" value="Coenzyme PQQ synthesis protein D (PqqD)"/>
    <property type="match status" value="1"/>
</dbReference>
<accession>A0A6I4HV11</accession>
<dbReference type="InterPro" id="IPR041881">
    <property type="entry name" value="PqqD_sf"/>
</dbReference>
<dbReference type="Pfam" id="PF05402">
    <property type="entry name" value="PqqD"/>
    <property type="match status" value="1"/>
</dbReference>
<dbReference type="AlphaFoldDB" id="A0A6I4HV11"/>
<evidence type="ECO:0000313" key="1">
    <source>
        <dbReference type="EMBL" id="QQL50234.1"/>
    </source>
</evidence>